<name>A0ABW3FFE1_9HYPH</name>
<evidence type="ECO:0000313" key="3">
    <source>
        <dbReference type="Proteomes" id="UP001597101"/>
    </source>
</evidence>
<evidence type="ECO:0000259" key="1">
    <source>
        <dbReference type="Pfam" id="PF10056"/>
    </source>
</evidence>
<dbReference type="InterPro" id="IPR018744">
    <property type="entry name" value="DUF2293"/>
</dbReference>
<dbReference type="Pfam" id="PF10056">
    <property type="entry name" value="DUF2293"/>
    <property type="match status" value="1"/>
</dbReference>
<evidence type="ECO:0000313" key="2">
    <source>
        <dbReference type="EMBL" id="MFD0916297.1"/>
    </source>
</evidence>
<proteinExistence type="predicted"/>
<protein>
    <submittedName>
        <fullName evidence="2">DUF2293 domain-containing protein</fullName>
    </submittedName>
</protein>
<sequence>MATRKQQAQREALRTLIPLAPMADFEPVYEAMRARHMVNLDIRAAAWLATVAHIRHRHTEYDRMRDEGYDHESARHFILEDINDVLEDWGSPRRLAFDEDDEEL</sequence>
<dbReference type="EMBL" id="JBHTJV010000005">
    <property type="protein sequence ID" value="MFD0916297.1"/>
    <property type="molecule type" value="Genomic_DNA"/>
</dbReference>
<feature type="domain" description="DUF2293" evidence="1">
    <location>
        <begin position="12"/>
        <end position="90"/>
    </location>
</feature>
<dbReference type="RefSeq" id="WP_377212156.1">
    <property type="nucleotide sequence ID" value="NZ_JBHTJV010000005.1"/>
</dbReference>
<gene>
    <name evidence="2" type="ORF">ACFQ14_07760</name>
</gene>
<reference evidence="3" key="1">
    <citation type="journal article" date="2019" name="Int. J. Syst. Evol. Microbiol.">
        <title>The Global Catalogue of Microorganisms (GCM) 10K type strain sequencing project: providing services to taxonomists for standard genome sequencing and annotation.</title>
        <authorList>
            <consortium name="The Broad Institute Genomics Platform"/>
            <consortium name="The Broad Institute Genome Sequencing Center for Infectious Disease"/>
            <person name="Wu L."/>
            <person name="Ma J."/>
        </authorList>
    </citation>
    <scope>NUCLEOTIDE SEQUENCE [LARGE SCALE GENOMIC DNA]</scope>
    <source>
        <strain evidence="3">CCUG 60023</strain>
    </source>
</reference>
<accession>A0ABW3FFE1</accession>
<comment type="caution">
    <text evidence="2">The sequence shown here is derived from an EMBL/GenBank/DDBJ whole genome shotgun (WGS) entry which is preliminary data.</text>
</comment>
<keyword evidence="3" id="KW-1185">Reference proteome</keyword>
<organism evidence="2 3">
    <name type="scientific">Pseudahrensia aquimaris</name>
    <dbReference type="NCBI Taxonomy" id="744461"/>
    <lineage>
        <taxon>Bacteria</taxon>
        <taxon>Pseudomonadati</taxon>
        <taxon>Pseudomonadota</taxon>
        <taxon>Alphaproteobacteria</taxon>
        <taxon>Hyphomicrobiales</taxon>
        <taxon>Ahrensiaceae</taxon>
        <taxon>Pseudahrensia</taxon>
    </lineage>
</organism>
<dbReference type="Proteomes" id="UP001597101">
    <property type="component" value="Unassembled WGS sequence"/>
</dbReference>